<evidence type="ECO:0000313" key="2">
    <source>
        <dbReference type="EMBL" id="EMA49730.1"/>
    </source>
</evidence>
<dbReference type="InterPro" id="IPR021799">
    <property type="entry name" value="PIN-like_prokaryotic"/>
</dbReference>
<dbReference type="EMBL" id="AOMC01000033">
    <property type="protein sequence ID" value="EMA49730.1"/>
    <property type="molecule type" value="Genomic_DNA"/>
</dbReference>
<comment type="caution">
    <text evidence="2">The sequence shown here is derived from an EMBL/GenBank/DDBJ whole genome shotgun (WGS) entry which is preliminary data.</text>
</comment>
<organism evidence="2 3">
    <name type="scientific">Halococcus morrhuae DSM 1307</name>
    <dbReference type="NCBI Taxonomy" id="931277"/>
    <lineage>
        <taxon>Archaea</taxon>
        <taxon>Methanobacteriati</taxon>
        <taxon>Methanobacteriota</taxon>
        <taxon>Stenosarchaea group</taxon>
        <taxon>Halobacteria</taxon>
        <taxon>Halobacteriales</taxon>
        <taxon>Halococcaceae</taxon>
        <taxon>Halococcus</taxon>
    </lineage>
</organism>
<dbReference type="PANTHER" id="PTHR39550">
    <property type="entry name" value="SLL0658 PROTEIN"/>
    <property type="match status" value="1"/>
</dbReference>
<evidence type="ECO:0000313" key="3">
    <source>
        <dbReference type="Proteomes" id="UP000011568"/>
    </source>
</evidence>
<dbReference type="STRING" id="931277.C448_01544"/>
<dbReference type="AlphaFoldDB" id="M0MZ83"/>
<dbReference type="PANTHER" id="PTHR39550:SF1">
    <property type="entry name" value="SLL0658 PROTEIN"/>
    <property type="match status" value="1"/>
</dbReference>
<reference evidence="2 3" key="1">
    <citation type="journal article" date="2014" name="PLoS Genet.">
        <title>Phylogenetically driven sequencing of extremely halophilic archaea reveals strategies for static and dynamic osmo-response.</title>
        <authorList>
            <person name="Becker E.A."/>
            <person name="Seitzer P.M."/>
            <person name="Tritt A."/>
            <person name="Larsen D."/>
            <person name="Krusor M."/>
            <person name="Yao A.I."/>
            <person name="Wu D."/>
            <person name="Madern D."/>
            <person name="Eisen J.A."/>
            <person name="Darling A.E."/>
            <person name="Facciotti M.T."/>
        </authorList>
    </citation>
    <scope>NUCLEOTIDE SEQUENCE [LARGE SCALE GENOMIC DNA]</scope>
    <source>
        <strain evidence="2 3">DSM 1307</strain>
    </source>
</reference>
<dbReference type="PATRIC" id="fig|931277.6.peg.292"/>
<dbReference type="Proteomes" id="UP000011568">
    <property type="component" value="Unassembled WGS sequence"/>
</dbReference>
<dbReference type="Pfam" id="PF11848">
    <property type="entry name" value="DUF3368"/>
    <property type="match status" value="1"/>
</dbReference>
<evidence type="ECO:0008006" key="4">
    <source>
        <dbReference type="Google" id="ProtNLM"/>
    </source>
</evidence>
<feature type="region of interest" description="Disordered" evidence="1">
    <location>
        <begin position="43"/>
        <end position="76"/>
    </location>
</feature>
<evidence type="ECO:0000256" key="1">
    <source>
        <dbReference type="SAM" id="MobiDB-lite"/>
    </source>
</evidence>
<accession>M0MZ83</accession>
<protein>
    <recommendedName>
        <fullName evidence="4">Nucleic acid-binding protein</fullName>
    </recommendedName>
</protein>
<dbReference type="eggNOG" id="arCOG00717">
    <property type="taxonomic scope" value="Archaea"/>
</dbReference>
<sequence length="179" mass="18840">MTMIFADATVLIALGNASRLDLLSVFNGSVVVVEPVQSEVTTEPAASGLRTSLDTGTIERSDLPNASGKAPEASTTAKELLGEETTNGDVAIIGEVLRQQQKDGAVAVLSDDRRVRRVAEGLGATVTGTIGVVVRAVSDDELTGTEGKQLVERLDERGLHMTGELRQRAIELVEDAAEN</sequence>
<keyword evidence="3" id="KW-1185">Reference proteome</keyword>
<name>M0MZ83_HALMO</name>
<proteinExistence type="predicted"/>
<gene>
    <name evidence="2" type="ORF">C448_01544</name>
</gene>